<dbReference type="EMBL" id="CP015519">
    <property type="protein sequence ID" value="APG27191.1"/>
    <property type="molecule type" value="Genomic_DNA"/>
</dbReference>
<dbReference type="KEGG" id="pef:A7E78_04680"/>
<protein>
    <submittedName>
        <fullName evidence="1">Uncharacterized protein</fullName>
    </submittedName>
</protein>
<sequence>MLLRFFTSILLLAMFLPVGVFGAVIHRCETEKSVVRMSCCQGAENDRLTADGVEQLTHRCQIQTAPVVQQPASLSHKIEIDAASLVGVDISTIPSLRLTASIHQISSVRVSLYSPGGGAPVFLTTCSFLI</sequence>
<organism evidence="1 2">
    <name type="scientific">Syntrophotalea acetylenivorans</name>
    <dbReference type="NCBI Taxonomy" id="1842532"/>
    <lineage>
        <taxon>Bacteria</taxon>
        <taxon>Pseudomonadati</taxon>
        <taxon>Thermodesulfobacteriota</taxon>
        <taxon>Desulfuromonadia</taxon>
        <taxon>Desulfuromonadales</taxon>
        <taxon>Syntrophotaleaceae</taxon>
        <taxon>Syntrophotalea</taxon>
    </lineage>
</organism>
<dbReference type="OrthoDB" id="5405929at2"/>
<dbReference type="AlphaFoldDB" id="A0A1L3GMR5"/>
<dbReference type="RefSeq" id="WP_072283154.1">
    <property type="nucleotide sequence ID" value="NZ_CP015519.1"/>
</dbReference>
<gene>
    <name evidence="1" type="ORF">A7E78_04680</name>
</gene>
<keyword evidence="2" id="KW-1185">Reference proteome</keyword>
<accession>A0A1L3GMR5</accession>
<evidence type="ECO:0000313" key="2">
    <source>
        <dbReference type="Proteomes" id="UP000182517"/>
    </source>
</evidence>
<dbReference type="Proteomes" id="UP000182517">
    <property type="component" value="Chromosome"/>
</dbReference>
<evidence type="ECO:0000313" key="1">
    <source>
        <dbReference type="EMBL" id="APG27191.1"/>
    </source>
</evidence>
<name>A0A1L3GMR5_9BACT</name>
<proteinExistence type="predicted"/>
<reference evidence="1 2" key="1">
    <citation type="journal article" date="2017" name="Genome Announc.">
        <title>Complete Genome Sequences of Two Acetylene-Fermenting Pelobacter acetylenicus Strains.</title>
        <authorList>
            <person name="Sutton J.M."/>
            <person name="Baesman S.M."/>
            <person name="Fierst J.L."/>
            <person name="Poret-Peterson A.T."/>
            <person name="Oremland R.S."/>
            <person name="Dunlap D.S."/>
            <person name="Akob D.M."/>
        </authorList>
    </citation>
    <scope>NUCLEOTIDE SEQUENCE [LARGE SCALE GENOMIC DNA]</scope>
    <source>
        <strain evidence="1 2">SFB93</strain>
    </source>
</reference>